<sequence>MAYFPNGTAGEYLDEQCAECIHEDPEAGCPIALVQMEFNYSQHNKGNGELKRAMDILINKHGDCQMKKMIDKYYKKLPVESAMEERPKYKPSKLWGDA</sequence>
<gene>
    <name evidence="4" type="ORF">MM415A00131_0061</name>
    <name evidence="2" type="ORF">MM415B00138_0036</name>
    <name evidence="1" type="ORF">TM448A06050_0010</name>
    <name evidence="3" type="ORF">TM448B01094_0013</name>
</gene>
<organism evidence="1">
    <name type="scientific">viral metagenome</name>
    <dbReference type="NCBI Taxonomy" id="1070528"/>
    <lineage>
        <taxon>unclassified sequences</taxon>
        <taxon>metagenomes</taxon>
        <taxon>organismal metagenomes</taxon>
    </lineage>
</organism>
<evidence type="ECO:0000313" key="2">
    <source>
        <dbReference type="EMBL" id="QJA67986.1"/>
    </source>
</evidence>
<dbReference type="EMBL" id="MT144546">
    <property type="protein sequence ID" value="QJA54879.1"/>
    <property type="molecule type" value="Genomic_DNA"/>
</dbReference>
<evidence type="ECO:0000313" key="4">
    <source>
        <dbReference type="EMBL" id="QJI05043.1"/>
    </source>
</evidence>
<reference evidence="1" key="1">
    <citation type="submission" date="2020-03" db="EMBL/GenBank/DDBJ databases">
        <title>The deep terrestrial virosphere.</title>
        <authorList>
            <person name="Holmfeldt K."/>
            <person name="Nilsson E."/>
            <person name="Simone D."/>
            <person name="Lopez-Fernandez M."/>
            <person name="Wu X."/>
            <person name="de Brujin I."/>
            <person name="Lundin D."/>
            <person name="Andersson A."/>
            <person name="Bertilsson S."/>
            <person name="Dopson M."/>
        </authorList>
    </citation>
    <scope>NUCLEOTIDE SEQUENCE</scope>
    <source>
        <strain evidence="4">MM415A00131</strain>
        <strain evidence="2">MM415B00138</strain>
        <strain evidence="1">TM448A06050</strain>
        <strain evidence="3">TM448B01094</strain>
    </source>
</reference>
<dbReference type="EMBL" id="MT141578">
    <property type="protein sequence ID" value="QJA67986.1"/>
    <property type="molecule type" value="Genomic_DNA"/>
</dbReference>
<dbReference type="EMBL" id="MT144703">
    <property type="protein sequence ID" value="QJH97818.1"/>
    <property type="molecule type" value="Genomic_DNA"/>
</dbReference>
<protein>
    <submittedName>
        <fullName evidence="1">Uncharacterized protein</fullName>
    </submittedName>
</protein>
<accession>A0A6H2A5A7</accession>
<evidence type="ECO:0000313" key="1">
    <source>
        <dbReference type="EMBL" id="QJA54879.1"/>
    </source>
</evidence>
<evidence type="ECO:0000313" key="3">
    <source>
        <dbReference type="EMBL" id="QJH97818.1"/>
    </source>
</evidence>
<dbReference type="EMBL" id="MT145193">
    <property type="protein sequence ID" value="QJI05043.1"/>
    <property type="molecule type" value="Genomic_DNA"/>
</dbReference>
<dbReference type="AlphaFoldDB" id="A0A6H2A5A7"/>
<name>A0A6H2A5A7_9ZZZZ</name>
<proteinExistence type="predicted"/>